<dbReference type="PROSITE" id="PS51257">
    <property type="entry name" value="PROKAR_LIPOPROTEIN"/>
    <property type="match status" value="1"/>
</dbReference>
<protein>
    <submittedName>
        <fullName evidence="1">Uncharacterized protein</fullName>
    </submittedName>
</protein>
<dbReference type="RefSeq" id="WP_099620331.1">
    <property type="nucleotide sequence ID" value="NZ_CP024201.1"/>
</dbReference>
<accession>A0A2D2ASU2</accession>
<dbReference type="Proteomes" id="UP000228945">
    <property type="component" value="Chromosome"/>
</dbReference>
<sequence>MDRRVFVFSALALSGCGLSGGPVTVVCDPDLTSNLARALAARDAKAYRLEGLSPKGLLERAEAGGGLILVTAEPKLTDRLQRLGFARLQNRWKLQVRGAPAHMIVTDGAGEAAAVHLAKWLAGEEAAPLLSAP</sequence>
<evidence type="ECO:0000313" key="1">
    <source>
        <dbReference type="EMBL" id="ATQ41074.1"/>
    </source>
</evidence>
<name>A0A2D2ASU2_9CAUL</name>
<reference evidence="1 2" key="1">
    <citation type="submission" date="2017-10" db="EMBL/GenBank/DDBJ databases">
        <title>Genome sequence of Caulobacter mirabilis FWC38.</title>
        <authorList>
            <person name="Fiebig A."/>
            <person name="Crosson S."/>
        </authorList>
    </citation>
    <scope>NUCLEOTIDE SEQUENCE [LARGE SCALE GENOMIC DNA]</scope>
    <source>
        <strain evidence="1 2">FWC 38</strain>
    </source>
</reference>
<dbReference type="AlphaFoldDB" id="A0A2D2ASU2"/>
<keyword evidence="2" id="KW-1185">Reference proteome</keyword>
<dbReference type="KEGG" id="cmb:CSW64_00950"/>
<proteinExistence type="predicted"/>
<organism evidence="1 2">
    <name type="scientific">Caulobacter mirabilis</name>
    <dbReference type="NCBI Taxonomy" id="69666"/>
    <lineage>
        <taxon>Bacteria</taxon>
        <taxon>Pseudomonadati</taxon>
        <taxon>Pseudomonadota</taxon>
        <taxon>Alphaproteobacteria</taxon>
        <taxon>Caulobacterales</taxon>
        <taxon>Caulobacteraceae</taxon>
        <taxon>Caulobacter</taxon>
    </lineage>
</organism>
<gene>
    <name evidence="1" type="ORF">CSW64_00950</name>
</gene>
<evidence type="ECO:0000313" key="2">
    <source>
        <dbReference type="Proteomes" id="UP000228945"/>
    </source>
</evidence>
<dbReference type="EMBL" id="CP024201">
    <property type="protein sequence ID" value="ATQ41074.1"/>
    <property type="molecule type" value="Genomic_DNA"/>
</dbReference>